<name>A0A368P2X7_AGRVI</name>
<reference evidence="1 4" key="1">
    <citation type="submission" date="2018-08" db="EMBL/GenBank/DDBJ databases">
        <title>Genome sequencing of Agrobacterium vitis strain ICMP 10754.</title>
        <authorList>
            <person name="Visnovsky S.B."/>
            <person name="Pitman A.R."/>
        </authorList>
    </citation>
    <scope>NUCLEOTIDE SEQUENCE [LARGE SCALE GENOMIC DNA]</scope>
    <source>
        <strain evidence="1 4">ICMP 10754</strain>
    </source>
</reference>
<dbReference type="Proteomes" id="UP000477951">
    <property type="component" value="Unassembled WGS sequence"/>
</dbReference>
<proteinExistence type="predicted"/>
<evidence type="ECO:0000313" key="2">
    <source>
        <dbReference type="EMBL" id="MUZ75584.1"/>
    </source>
</evidence>
<evidence type="ECO:0000313" key="1">
    <source>
        <dbReference type="EMBL" id="KAA3521103.1"/>
    </source>
</evidence>
<evidence type="ECO:0000313" key="4">
    <source>
        <dbReference type="Proteomes" id="UP000436911"/>
    </source>
</evidence>
<dbReference type="OrthoDB" id="9812089at2"/>
<reference evidence="5 6" key="2">
    <citation type="submission" date="2019-12" db="EMBL/GenBank/DDBJ databases">
        <title>Whole-genome sequencing of Allorhizobium vitis.</title>
        <authorList>
            <person name="Gan H.M."/>
            <person name="Szegedi E."/>
            <person name="Burr T."/>
            <person name="Savka M.A."/>
        </authorList>
    </citation>
    <scope>NUCLEOTIDE SEQUENCE [LARGE SCALE GENOMIC DNA]</scope>
    <source>
        <strain evidence="3 5">CG415</strain>
        <strain evidence="2 6">CG516</strain>
    </source>
</reference>
<dbReference type="Proteomes" id="UP000436911">
    <property type="component" value="Unassembled WGS sequence"/>
</dbReference>
<sequence>MNGFTIVNGIAEISDPAIYKNWLDNEEFKAAVAADPSPERTAIKRLLIEFEADLSRIVRDNVVKERVVEVMTKYIAEDYIQHDPNAFGHGREKLIEQFRLVPIAGSTPPPVVSVILDGEVGCLMMRELAPDPVVPGAVYEWNILTVFRVHNGKIAEHWSTFRKVVPGQNPMGN</sequence>
<dbReference type="GeneID" id="60680395"/>
<dbReference type="EMBL" id="WPHR01000032">
    <property type="protein sequence ID" value="MUZ75584.1"/>
    <property type="molecule type" value="Genomic_DNA"/>
</dbReference>
<protein>
    <recommendedName>
        <fullName evidence="7">SnoaL-like domain-containing protein</fullName>
    </recommendedName>
</protein>
<evidence type="ECO:0000313" key="5">
    <source>
        <dbReference type="Proteomes" id="UP000440716"/>
    </source>
</evidence>
<comment type="caution">
    <text evidence="2">The sequence shown here is derived from an EMBL/GenBank/DDBJ whole genome shotgun (WGS) entry which is preliminary data.</text>
</comment>
<dbReference type="EMBL" id="QUSG01000022">
    <property type="protein sequence ID" value="KAA3521103.1"/>
    <property type="molecule type" value="Genomic_DNA"/>
</dbReference>
<gene>
    <name evidence="1" type="ORF">DXT89_23620</name>
    <name evidence="3" type="ORF">GOZ88_00790</name>
    <name evidence="2" type="ORF">GOZ90_23205</name>
</gene>
<accession>A0A368P2X7</accession>
<dbReference type="EMBL" id="WPHU01000001">
    <property type="protein sequence ID" value="MVA54644.1"/>
    <property type="molecule type" value="Genomic_DNA"/>
</dbReference>
<dbReference type="RefSeq" id="WP_060719526.1">
    <property type="nucleotide sequence ID" value="NZ_CP055266.1"/>
</dbReference>
<dbReference type="SUPFAM" id="SSF54427">
    <property type="entry name" value="NTF2-like"/>
    <property type="match status" value="1"/>
</dbReference>
<organism evidence="2 6">
    <name type="scientific">Agrobacterium vitis</name>
    <name type="common">Rhizobium vitis</name>
    <dbReference type="NCBI Taxonomy" id="373"/>
    <lineage>
        <taxon>Bacteria</taxon>
        <taxon>Pseudomonadati</taxon>
        <taxon>Pseudomonadota</taxon>
        <taxon>Alphaproteobacteria</taxon>
        <taxon>Hyphomicrobiales</taxon>
        <taxon>Rhizobiaceae</taxon>
        <taxon>Rhizobium/Agrobacterium group</taxon>
        <taxon>Agrobacterium</taxon>
    </lineage>
</organism>
<evidence type="ECO:0000313" key="3">
    <source>
        <dbReference type="EMBL" id="MVA54644.1"/>
    </source>
</evidence>
<dbReference type="AlphaFoldDB" id="A0A368P2X7"/>
<evidence type="ECO:0008006" key="7">
    <source>
        <dbReference type="Google" id="ProtNLM"/>
    </source>
</evidence>
<dbReference type="Proteomes" id="UP000440716">
    <property type="component" value="Unassembled WGS sequence"/>
</dbReference>
<dbReference type="InterPro" id="IPR032710">
    <property type="entry name" value="NTF2-like_dom_sf"/>
</dbReference>
<dbReference type="Gene3D" id="3.10.450.50">
    <property type="match status" value="1"/>
</dbReference>
<evidence type="ECO:0000313" key="6">
    <source>
        <dbReference type="Proteomes" id="UP000477951"/>
    </source>
</evidence>